<dbReference type="Proteomes" id="UP001530400">
    <property type="component" value="Unassembled WGS sequence"/>
</dbReference>
<evidence type="ECO:0008006" key="4">
    <source>
        <dbReference type="Google" id="ProtNLM"/>
    </source>
</evidence>
<comment type="caution">
    <text evidence="2">The sequence shown here is derived from an EMBL/GenBank/DDBJ whole genome shotgun (WGS) entry which is preliminary data.</text>
</comment>
<feature type="compositionally biased region" description="Polar residues" evidence="1">
    <location>
        <begin position="90"/>
        <end position="107"/>
    </location>
</feature>
<feature type="region of interest" description="Disordered" evidence="1">
    <location>
        <begin position="171"/>
        <end position="192"/>
    </location>
</feature>
<dbReference type="SUPFAM" id="SSF52540">
    <property type="entry name" value="P-loop containing nucleoside triphosphate hydrolases"/>
    <property type="match status" value="1"/>
</dbReference>
<dbReference type="InterPro" id="IPR027417">
    <property type="entry name" value="P-loop_NTPase"/>
</dbReference>
<dbReference type="Gene3D" id="3.40.50.300">
    <property type="entry name" value="P-loop containing nucleotide triphosphate hydrolases"/>
    <property type="match status" value="1"/>
</dbReference>
<feature type="region of interest" description="Disordered" evidence="1">
    <location>
        <begin position="382"/>
        <end position="404"/>
    </location>
</feature>
<evidence type="ECO:0000256" key="1">
    <source>
        <dbReference type="SAM" id="MobiDB-lite"/>
    </source>
</evidence>
<accession>A0ABD3NZ50</accession>
<feature type="compositionally biased region" description="Basic and acidic residues" evidence="1">
    <location>
        <begin position="171"/>
        <end position="180"/>
    </location>
</feature>
<feature type="compositionally biased region" description="Basic and acidic residues" evidence="1">
    <location>
        <begin position="111"/>
        <end position="120"/>
    </location>
</feature>
<keyword evidence="3" id="KW-1185">Reference proteome</keyword>
<dbReference type="AlphaFoldDB" id="A0ABD3NZ50"/>
<evidence type="ECO:0000313" key="2">
    <source>
        <dbReference type="EMBL" id="KAL3780629.1"/>
    </source>
</evidence>
<gene>
    <name evidence="2" type="ORF">ACHAWO_003135</name>
</gene>
<evidence type="ECO:0000313" key="3">
    <source>
        <dbReference type="Proteomes" id="UP001530400"/>
    </source>
</evidence>
<name>A0ABD3NZ50_9STRA</name>
<proteinExistence type="predicted"/>
<reference evidence="2 3" key="1">
    <citation type="submission" date="2024-10" db="EMBL/GenBank/DDBJ databases">
        <title>Updated reference genomes for cyclostephanoid diatoms.</title>
        <authorList>
            <person name="Roberts W.R."/>
            <person name="Alverson A.J."/>
        </authorList>
    </citation>
    <scope>NUCLEOTIDE SEQUENCE [LARGE SCALE GENOMIC DNA]</scope>
    <source>
        <strain evidence="2 3">AJA010-31</strain>
    </source>
</reference>
<organism evidence="2 3">
    <name type="scientific">Cyclotella atomus</name>
    <dbReference type="NCBI Taxonomy" id="382360"/>
    <lineage>
        <taxon>Eukaryota</taxon>
        <taxon>Sar</taxon>
        <taxon>Stramenopiles</taxon>
        <taxon>Ochrophyta</taxon>
        <taxon>Bacillariophyta</taxon>
        <taxon>Coscinodiscophyceae</taxon>
        <taxon>Thalassiosirophycidae</taxon>
        <taxon>Stephanodiscales</taxon>
        <taxon>Stephanodiscaceae</taxon>
        <taxon>Cyclotella</taxon>
    </lineage>
</organism>
<feature type="region of interest" description="Disordered" evidence="1">
    <location>
        <begin position="1"/>
        <end position="25"/>
    </location>
</feature>
<protein>
    <recommendedName>
        <fullName evidence="4">Sulfotransferase domain-containing protein</fullName>
    </recommendedName>
</protein>
<sequence length="604" mass="68332">MNGRSRPRLTAPSLTANSSGNNGNNNTVMIHPTFQKVLLMLIAVVLFDAHYVYKFFSDSNSEAEQQHASAEVGVVHLMSSERGLKGGLNSAGNGRLPSSSHATNAVASSKHKLEPSWKTDKRMNPAYAAAGDTHHQSPPKKHKLEPSWKSDKRINAKAIAEANNGYQQHDFHESTEEDNHLGISSSRFDSLDPSEKIEELSLEVQLWKGRYDMTAKKLHRLEQMFENAGAAGTGMEGLKDHEVHALMYEGLDVEAVNRDPASLTSQDDGNELYDPYKTDVFDHSEETYGVDEHLLKILRAAGVEIDEELAAILPTWEDIVSMYGDRPIVSGLETCEAYRENVRPEDRMTGPAGMFNTGTNLLFELLKVNCDIKEARLKPRREPKHNGMRWQAPWGKHNPPSTHRNKNVAKAWGKGIKQEDFMPVVLIKDPYTWMGSQCRHKYSSFWGHDENHCPNLIRWKVTDKAVPSEVIVKFALEMKRYESLLDMWNSWYSEWEQMSFPHLMTRFEDLLFHGEEVVRTACECVGGVFTDDFMYVEDSAKPNTLKVHKGSNGLVQAMVQYGDPAKRLTGFTERDMIYADKAMNKALMEKYGYRPPPPLVGEQE</sequence>
<feature type="region of interest" description="Disordered" evidence="1">
    <location>
        <begin position="85"/>
        <end position="120"/>
    </location>
</feature>
<dbReference type="EMBL" id="JALLPJ020000882">
    <property type="protein sequence ID" value="KAL3780629.1"/>
    <property type="molecule type" value="Genomic_DNA"/>
</dbReference>